<dbReference type="Pfam" id="PF00881">
    <property type="entry name" value="Nitroreductase"/>
    <property type="match status" value="1"/>
</dbReference>
<evidence type="ECO:0000256" key="1">
    <source>
        <dbReference type="ARBA" id="ARBA00022630"/>
    </source>
</evidence>
<accession>A0ABW9RU26</accession>
<name>A0ABW9RU26_9BACT</name>
<comment type="caution">
    <text evidence="5">The sequence shown here is derived from an EMBL/GenBank/DDBJ whole genome shotgun (WGS) entry which is preliminary data.</text>
</comment>
<evidence type="ECO:0000256" key="3">
    <source>
        <dbReference type="ARBA" id="ARBA00023002"/>
    </source>
</evidence>
<dbReference type="RefSeq" id="WP_155173504.1">
    <property type="nucleotide sequence ID" value="NZ_BAAAFL010000012.1"/>
</dbReference>
<keyword evidence="2" id="KW-0288">FMN</keyword>
<evidence type="ECO:0000313" key="5">
    <source>
        <dbReference type="EMBL" id="MTI26490.1"/>
    </source>
</evidence>
<dbReference type="EMBL" id="SMLW01000583">
    <property type="protein sequence ID" value="MTI26490.1"/>
    <property type="molecule type" value="Genomic_DNA"/>
</dbReference>
<reference evidence="5 6" key="1">
    <citation type="submission" date="2019-02" db="EMBL/GenBank/DDBJ databases">
        <authorList>
            <person name="Goldberg S.R."/>
            <person name="Haltli B.A."/>
            <person name="Correa H."/>
            <person name="Russell K.G."/>
        </authorList>
    </citation>
    <scope>NUCLEOTIDE SEQUENCE [LARGE SCALE GENOMIC DNA]</scope>
    <source>
        <strain evidence="5 6">JCM 16186</strain>
    </source>
</reference>
<feature type="domain" description="Nitroreductase" evidence="4">
    <location>
        <begin position="9"/>
        <end position="175"/>
    </location>
</feature>
<dbReference type="NCBIfam" id="TIGR02476">
    <property type="entry name" value="BluB"/>
    <property type="match status" value="1"/>
</dbReference>
<dbReference type="EC" id="1.13.11.79" evidence="5"/>
<keyword evidence="1" id="KW-0285">Flavoprotein</keyword>
<protein>
    <submittedName>
        <fullName evidence="5">5,6-dimethylbenzimidazole synthase</fullName>
        <ecNumber evidence="5">1.13.11.79</ecNumber>
    </submittedName>
</protein>
<evidence type="ECO:0000313" key="6">
    <source>
        <dbReference type="Proteomes" id="UP000798808"/>
    </source>
</evidence>
<dbReference type="InterPro" id="IPR000415">
    <property type="entry name" value="Nitroreductase-like"/>
</dbReference>
<dbReference type="InterPro" id="IPR050627">
    <property type="entry name" value="Nitroreductase/BluB"/>
</dbReference>
<dbReference type="PANTHER" id="PTHR23026:SF90">
    <property type="entry name" value="IODOTYROSINE DEIODINASE 1"/>
    <property type="match status" value="1"/>
</dbReference>
<dbReference type="SUPFAM" id="SSF55469">
    <property type="entry name" value="FMN-dependent nitroreductase-like"/>
    <property type="match status" value="1"/>
</dbReference>
<sequence length="207" mass="23237">MTDLYDVIFKRRDTRHFTSDPVPDEVLQKALQAGHAAPSVGLSEPTRYYIVEDADLKLQVKKLFDASREKAEEQISNPDQLDKHQSLKLEAITSAPIGLVIATDESVLDEYVIGTIGTKETLAWSTACAIQNIWLSLTEQGYSMGWVSILDYIAFKELLNLPESVKPLGYFCIGKPADDYDNRPMLETHNWKRKSSAPHVVKITQGL</sequence>
<proteinExistence type="predicted"/>
<evidence type="ECO:0000256" key="2">
    <source>
        <dbReference type="ARBA" id="ARBA00022643"/>
    </source>
</evidence>
<dbReference type="PANTHER" id="PTHR23026">
    <property type="entry name" value="NADPH NITROREDUCTASE"/>
    <property type="match status" value="1"/>
</dbReference>
<keyword evidence="3 5" id="KW-0560">Oxidoreductase</keyword>
<dbReference type="Gene3D" id="3.40.109.10">
    <property type="entry name" value="NADH Oxidase"/>
    <property type="match status" value="1"/>
</dbReference>
<keyword evidence="6" id="KW-1185">Reference proteome</keyword>
<dbReference type="GO" id="GO:0102919">
    <property type="term" value="F:5,6-dimethylbenzimidazole synthase activity"/>
    <property type="evidence" value="ECO:0007669"/>
    <property type="project" value="UniProtKB-EC"/>
</dbReference>
<evidence type="ECO:0000259" key="4">
    <source>
        <dbReference type="Pfam" id="PF00881"/>
    </source>
</evidence>
<dbReference type="Proteomes" id="UP000798808">
    <property type="component" value="Unassembled WGS sequence"/>
</dbReference>
<dbReference type="InterPro" id="IPR029479">
    <property type="entry name" value="Nitroreductase"/>
</dbReference>
<dbReference type="InterPro" id="IPR012825">
    <property type="entry name" value="BluB"/>
</dbReference>
<gene>
    <name evidence="5" type="primary">bluB</name>
    <name evidence="5" type="ORF">E1163_16140</name>
</gene>
<organism evidence="5 6">
    <name type="scientific">Fulvivirga kasyanovii</name>
    <dbReference type="NCBI Taxonomy" id="396812"/>
    <lineage>
        <taxon>Bacteria</taxon>
        <taxon>Pseudomonadati</taxon>
        <taxon>Bacteroidota</taxon>
        <taxon>Cytophagia</taxon>
        <taxon>Cytophagales</taxon>
        <taxon>Fulvivirgaceae</taxon>
        <taxon>Fulvivirga</taxon>
    </lineage>
</organism>